<evidence type="ECO:0000313" key="12">
    <source>
        <dbReference type="EMBL" id="CAI8024303.1"/>
    </source>
</evidence>
<feature type="domain" description="Beta-catenin-like protein 1 N-terminal" evidence="11">
    <location>
        <begin position="54"/>
        <end position="162"/>
    </location>
</feature>
<evidence type="ECO:0000256" key="5">
    <source>
        <dbReference type="ARBA" id="ARBA00023242"/>
    </source>
</evidence>
<dbReference type="Proteomes" id="UP001174909">
    <property type="component" value="Unassembled WGS sequence"/>
</dbReference>
<feature type="region of interest" description="Disordered" evidence="10">
    <location>
        <begin position="1"/>
        <end position="77"/>
    </location>
</feature>
<evidence type="ECO:0000256" key="4">
    <source>
        <dbReference type="ARBA" id="ARBA00023054"/>
    </source>
</evidence>
<name>A0AA35S7W9_GEOBA</name>
<comment type="function">
    <text evidence="6">Component of the PRP19-CDC5L complex that forms an integral part of the spliceosome and is required for activating pre-mRNA splicing. Participates in AID/AICDA-mediated somatic hypermutation (SHM) and class-switch recombination (CSR), 2 processes resulting in the production of high-affinity, mutated isotype-switched antibodies.</text>
</comment>
<dbReference type="FunFam" id="1.25.10.10:FF:001136">
    <property type="entry name" value="Beta-catenin-like protein 1"/>
    <property type="match status" value="1"/>
</dbReference>
<dbReference type="GO" id="GO:0005681">
    <property type="term" value="C:spliceosomal complex"/>
    <property type="evidence" value="ECO:0007669"/>
    <property type="project" value="TreeGrafter"/>
</dbReference>
<protein>
    <recommendedName>
        <fullName evidence="8">Beta-catenin-like protein 1</fullName>
    </recommendedName>
    <alternativeName>
        <fullName evidence="9">Nuclear-associated protein</fullName>
    </alternativeName>
</protein>
<feature type="compositionally biased region" description="Acidic residues" evidence="10">
    <location>
        <begin position="65"/>
        <end position="76"/>
    </location>
</feature>
<dbReference type="PANTHER" id="PTHR14978">
    <property type="entry name" value="BETA-CATENIN-LIKE PROTEIN 1 NUCLEAR ASSOCIATED PROTEIN"/>
    <property type="match status" value="1"/>
</dbReference>
<evidence type="ECO:0000256" key="3">
    <source>
        <dbReference type="ARBA" id="ARBA00022737"/>
    </source>
</evidence>
<dbReference type="SMART" id="SM01156">
    <property type="entry name" value="DUF1716"/>
    <property type="match status" value="1"/>
</dbReference>
<dbReference type="InterPro" id="IPR011989">
    <property type="entry name" value="ARM-like"/>
</dbReference>
<accession>A0AA35S7W9</accession>
<dbReference type="SUPFAM" id="SSF48371">
    <property type="entry name" value="ARM repeat"/>
    <property type="match status" value="1"/>
</dbReference>
<evidence type="ECO:0000256" key="6">
    <source>
        <dbReference type="ARBA" id="ARBA00058456"/>
    </source>
</evidence>
<proteinExistence type="predicted"/>
<gene>
    <name evidence="12" type="ORF">GBAR_LOCUS14126</name>
</gene>
<comment type="caution">
    <text evidence="12">The sequence shown here is derived from an EMBL/GenBank/DDBJ whole genome shotgun (WGS) entry which is preliminary data.</text>
</comment>
<organism evidence="12 13">
    <name type="scientific">Geodia barretti</name>
    <name type="common">Barrett's horny sponge</name>
    <dbReference type="NCBI Taxonomy" id="519541"/>
    <lineage>
        <taxon>Eukaryota</taxon>
        <taxon>Metazoa</taxon>
        <taxon>Porifera</taxon>
        <taxon>Demospongiae</taxon>
        <taxon>Heteroscleromorpha</taxon>
        <taxon>Tetractinellida</taxon>
        <taxon>Astrophorina</taxon>
        <taxon>Geodiidae</taxon>
        <taxon>Geodia</taxon>
    </lineage>
</organism>
<evidence type="ECO:0000256" key="10">
    <source>
        <dbReference type="SAM" id="MobiDB-lite"/>
    </source>
</evidence>
<dbReference type="InterPro" id="IPR039678">
    <property type="entry name" value="CTNNBL1"/>
</dbReference>
<dbReference type="EMBL" id="CASHTH010002069">
    <property type="protein sequence ID" value="CAI8024303.1"/>
    <property type="molecule type" value="Genomic_DNA"/>
</dbReference>
<sequence length="561" mass="63542">MDLNEILAFNPEKPSLKRLADGEPVDSDMRPPHAKQTRGGGRRGGGGVAGASVSDEEKLRILQSVDEDEEEEEGEGLDVGGVKRMLLSFEKKVLRNQEMRVKFPELPEKFMESELELNEELQTLHVIATTPEFYPILSELNAVQTLLGLLSHDNSDIALAVVDLLQELTDVETVSETQEEVEGLVDALLKEQIVALLVQVLDRLDEKVREDADGVHNILYIVENMSEFKNSEVCLAAGEQGLITWLLRRLRVRQFDANKLYVVEIVAILLQSNETNQRLLGEKDGIDNLLQALAYYKRRDPQTLDEIEMMENLFDCLCSALMFTPNRERFLKGEGLQLMILMLKEKKMSRRSALKVLNHAMCNAEGTENCVKFVEVYGLRSLFPVFMKPPKSSKKGTSGSEQELEEHMSSIIASLFRNVQGASRDRLVGKFLENDCEKVDRLMELHFKYKRRVTLADEEIKRERQLDGGATEEDDTEAYLHRLDAGLFTLQLVDYVMAELYLCSIPAIRTRIQTLLSQHRDTLAGVRMVLSEYTESLGDASSSDAMKQDQQRVNDLISKLI</sequence>
<evidence type="ECO:0000256" key="9">
    <source>
        <dbReference type="ARBA" id="ARBA00083862"/>
    </source>
</evidence>
<comment type="subcellular location">
    <subcellularLocation>
        <location evidence="1">Nucleus</location>
    </subcellularLocation>
</comment>
<keyword evidence="4" id="KW-0175">Coiled coil</keyword>
<dbReference type="PANTHER" id="PTHR14978:SF0">
    <property type="entry name" value="BETA-CATENIN-LIKE PROTEIN 1"/>
    <property type="match status" value="1"/>
</dbReference>
<dbReference type="Gene3D" id="1.25.10.10">
    <property type="entry name" value="Leucine-rich Repeat Variant"/>
    <property type="match status" value="1"/>
</dbReference>
<evidence type="ECO:0000256" key="1">
    <source>
        <dbReference type="ARBA" id="ARBA00004123"/>
    </source>
</evidence>
<evidence type="ECO:0000256" key="2">
    <source>
        <dbReference type="ARBA" id="ARBA00022553"/>
    </source>
</evidence>
<dbReference type="AlphaFoldDB" id="A0AA35S7W9"/>
<dbReference type="InterPro" id="IPR016024">
    <property type="entry name" value="ARM-type_fold"/>
</dbReference>
<evidence type="ECO:0000256" key="7">
    <source>
        <dbReference type="ARBA" id="ARBA00061776"/>
    </source>
</evidence>
<comment type="subunit">
    <text evidence="7">Component of the PRP19-CDC5L splicing complex composed of a core complex comprising a homotetramer of PRPF19, CDC5L, PLRG1 and BCAS2, and at least three less stably associated proteins CTNNBL1, CWC15 and HSPA8. Interacts directly with CWC15 and CDC5L in the complex. Interacts with AICDA; the interaction is important for the antibody diversification activity of AICDA. Interacts with PRPF31 (via its NLS). Interacts (via its N-terminal NLS) with KPNA1 and KPNA2.</text>
</comment>
<evidence type="ECO:0000259" key="11">
    <source>
        <dbReference type="SMART" id="SM01156"/>
    </source>
</evidence>
<keyword evidence="2" id="KW-0597">Phosphoprotein</keyword>
<evidence type="ECO:0000313" key="13">
    <source>
        <dbReference type="Proteomes" id="UP001174909"/>
    </source>
</evidence>
<dbReference type="GO" id="GO:0010467">
    <property type="term" value="P:gene expression"/>
    <property type="evidence" value="ECO:0007669"/>
    <property type="project" value="UniProtKB-ARBA"/>
</dbReference>
<feature type="compositionally biased region" description="Gly residues" evidence="10">
    <location>
        <begin position="38"/>
        <end position="49"/>
    </location>
</feature>
<dbReference type="InterPro" id="IPR013180">
    <property type="entry name" value="CTNNBL1_N"/>
</dbReference>
<dbReference type="Pfam" id="PF08216">
    <property type="entry name" value="CTNNBL"/>
    <property type="match status" value="1"/>
</dbReference>
<feature type="compositionally biased region" description="Basic and acidic residues" evidence="10">
    <location>
        <begin position="14"/>
        <end position="31"/>
    </location>
</feature>
<evidence type="ECO:0000256" key="8">
    <source>
        <dbReference type="ARBA" id="ARBA00070106"/>
    </source>
</evidence>
<keyword evidence="3" id="KW-0677">Repeat</keyword>
<reference evidence="12" key="1">
    <citation type="submission" date="2023-03" db="EMBL/GenBank/DDBJ databases">
        <authorList>
            <person name="Steffen K."/>
            <person name="Cardenas P."/>
        </authorList>
    </citation>
    <scope>NUCLEOTIDE SEQUENCE</scope>
</reference>
<keyword evidence="5" id="KW-0539">Nucleus</keyword>
<keyword evidence="13" id="KW-1185">Reference proteome</keyword>